<name>S3BYU2_OPHP1</name>
<feature type="compositionally biased region" description="Low complexity" evidence="1">
    <location>
        <begin position="292"/>
        <end position="306"/>
    </location>
</feature>
<dbReference type="Proteomes" id="UP000016923">
    <property type="component" value="Unassembled WGS sequence"/>
</dbReference>
<evidence type="ECO:0000256" key="1">
    <source>
        <dbReference type="SAM" id="MobiDB-lite"/>
    </source>
</evidence>
<gene>
    <name evidence="2" type="ORF">F503_02572</name>
</gene>
<dbReference type="EMBL" id="KE148153">
    <property type="protein sequence ID" value="EPE06444.1"/>
    <property type="molecule type" value="Genomic_DNA"/>
</dbReference>
<evidence type="ECO:0000313" key="2">
    <source>
        <dbReference type="EMBL" id="EPE06444.1"/>
    </source>
</evidence>
<proteinExistence type="predicted"/>
<dbReference type="HOGENOM" id="CLU_824119_0_0_1"/>
<sequence>MASPFLENSSMEGLHIFSNVELHINPACLIVSRPDDEESRASSSRNDSIRPLPPQHPFVTENPNQTIESLSETYGEVETDEWILFLEAYGLKQNDVDPEEAGRAADATNILRSPEYLFDHADGITTAFNRLGNATECYEWDDQEDLSVDKEKDADPRTNTSTITDTSTAVDGSDICRTAPVSVLALVHTAERGDSIRQSMREVEVARLTGSSVDTDALGNIVTGIAPGTSTGEITNTRPNMRYGTAVVVGDGTGYDTDTNVMVRTGDSTVSSNTGTTATTTDANAAVGLMTSTSTGSRAGTTNAGSKTRIKQKRDRRKYKDNFRYHIQKQPRKPPLR</sequence>
<feature type="region of interest" description="Disordered" evidence="1">
    <location>
        <begin position="147"/>
        <end position="168"/>
    </location>
</feature>
<feature type="region of interest" description="Disordered" evidence="1">
    <location>
        <begin position="35"/>
        <end position="62"/>
    </location>
</feature>
<keyword evidence="3" id="KW-1185">Reference proteome</keyword>
<feature type="compositionally biased region" description="Basic residues" evidence="1">
    <location>
        <begin position="308"/>
        <end position="317"/>
    </location>
</feature>
<organism evidence="2 3">
    <name type="scientific">Ophiostoma piceae (strain UAMH 11346)</name>
    <name type="common">Sap stain fungus</name>
    <dbReference type="NCBI Taxonomy" id="1262450"/>
    <lineage>
        <taxon>Eukaryota</taxon>
        <taxon>Fungi</taxon>
        <taxon>Dikarya</taxon>
        <taxon>Ascomycota</taxon>
        <taxon>Pezizomycotina</taxon>
        <taxon>Sordariomycetes</taxon>
        <taxon>Sordariomycetidae</taxon>
        <taxon>Ophiostomatales</taxon>
        <taxon>Ophiostomataceae</taxon>
        <taxon>Ophiostoma</taxon>
    </lineage>
</organism>
<dbReference type="AlphaFoldDB" id="S3BYU2"/>
<feature type="compositionally biased region" description="Basic and acidic residues" evidence="1">
    <location>
        <begin position="147"/>
        <end position="156"/>
    </location>
</feature>
<reference evidence="2 3" key="1">
    <citation type="journal article" date="2013" name="BMC Genomics">
        <title>The genome and transcriptome of the pine saprophyte Ophiostoma piceae, and a comparison with the bark beetle-associated pine pathogen Grosmannia clavigera.</title>
        <authorList>
            <person name="Haridas S."/>
            <person name="Wang Y."/>
            <person name="Lim L."/>
            <person name="Massoumi Alamouti S."/>
            <person name="Jackman S."/>
            <person name="Docking R."/>
            <person name="Robertson G."/>
            <person name="Birol I."/>
            <person name="Bohlmann J."/>
            <person name="Breuil C."/>
        </authorList>
    </citation>
    <scope>NUCLEOTIDE SEQUENCE [LARGE SCALE GENOMIC DNA]</scope>
    <source>
        <strain evidence="2 3">UAMH 11346</strain>
    </source>
</reference>
<accession>S3BYU2</accession>
<feature type="compositionally biased region" description="Basic residues" evidence="1">
    <location>
        <begin position="326"/>
        <end position="337"/>
    </location>
</feature>
<feature type="region of interest" description="Disordered" evidence="1">
    <location>
        <begin position="292"/>
        <end position="337"/>
    </location>
</feature>
<dbReference type="VEuPathDB" id="FungiDB:F503_02572"/>
<protein>
    <submittedName>
        <fullName evidence="2">Uncharacterized protein</fullName>
    </submittedName>
</protein>
<feature type="compositionally biased region" description="Low complexity" evidence="1">
    <location>
        <begin position="158"/>
        <end position="168"/>
    </location>
</feature>
<evidence type="ECO:0000313" key="3">
    <source>
        <dbReference type="Proteomes" id="UP000016923"/>
    </source>
</evidence>